<dbReference type="RefSeq" id="XP_018733887.1">
    <property type="nucleotide sequence ID" value="XM_018881282.1"/>
</dbReference>
<evidence type="ECO:0000313" key="15">
    <source>
        <dbReference type="EMBL" id="ANB11410.1"/>
    </source>
</evidence>
<comment type="similarity">
    <text evidence="2">Belongs to the DNA repair metallo-beta-lactamase (DRMBL) family.</text>
</comment>
<dbReference type="GO" id="GO:0004519">
    <property type="term" value="F:endonuclease activity"/>
    <property type="evidence" value="ECO:0007669"/>
    <property type="project" value="UniProtKB-KW"/>
</dbReference>
<accession>A0A167C9U4</accession>
<keyword evidence="5" id="KW-0227">DNA damage</keyword>
<comment type="subcellular location">
    <subcellularLocation>
        <location evidence="1">Nucleus</location>
    </subcellularLocation>
</comment>
<dbReference type="GO" id="GO:0003684">
    <property type="term" value="F:damaged DNA binding"/>
    <property type="evidence" value="ECO:0007669"/>
    <property type="project" value="TreeGrafter"/>
</dbReference>
<keyword evidence="7" id="KW-0269">Exonuclease</keyword>
<dbReference type="KEGG" id="slb:AWJ20_4220"/>
<dbReference type="GO" id="GO:0036297">
    <property type="term" value="P:interstrand cross-link repair"/>
    <property type="evidence" value="ECO:0007669"/>
    <property type="project" value="TreeGrafter"/>
</dbReference>
<dbReference type="EMBL" id="CP014500">
    <property type="protein sequence ID" value="ANB11410.1"/>
    <property type="molecule type" value="Genomic_DNA"/>
</dbReference>
<evidence type="ECO:0000256" key="4">
    <source>
        <dbReference type="ARBA" id="ARBA00022759"/>
    </source>
</evidence>
<dbReference type="GO" id="GO:0035312">
    <property type="term" value="F:5'-3' DNA exonuclease activity"/>
    <property type="evidence" value="ECO:0007669"/>
    <property type="project" value="TreeGrafter"/>
</dbReference>
<evidence type="ECO:0000256" key="8">
    <source>
        <dbReference type="ARBA" id="ARBA00023172"/>
    </source>
</evidence>
<dbReference type="GO" id="GO:0000723">
    <property type="term" value="P:telomere maintenance"/>
    <property type="evidence" value="ECO:0007669"/>
    <property type="project" value="TreeGrafter"/>
</dbReference>
<dbReference type="Proteomes" id="UP000189580">
    <property type="component" value="Chromosome c"/>
</dbReference>
<keyword evidence="6" id="KW-0378">Hydrolase</keyword>
<evidence type="ECO:0000256" key="2">
    <source>
        <dbReference type="ARBA" id="ARBA00010304"/>
    </source>
</evidence>
<dbReference type="Gene3D" id="3.40.50.12650">
    <property type="match status" value="1"/>
</dbReference>
<evidence type="ECO:0000313" key="16">
    <source>
        <dbReference type="Proteomes" id="UP000189580"/>
    </source>
</evidence>
<protein>
    <recommendedName>
        <fullName evidence="11">Protein artemis</fullName>
    </recommendedName>
    <alternativeName>
        <fullName evidence="12">DNA cross-link repair 1C protein</fullName>
    </alternativeName>
</protein>
<dbReference type="Pfam" id="PF07522">
    <property type="entry name" value="DRMBL"/>
    <property type="match status" value="1"/>
</dbReference>
<evidence type="ECO:0000256" key="11">
    <source>
        <dbReference type="ARBA" id="ARBA00039759"/>
    </source>
</evidence>
<keyword evidence="4" id="KW-0255">Endonuclease</keyword>
<dbReference type="Gene3D" id="3.60.15.10">
    <property type="entry name" value="Ribonuclease Z/Hydroxyacylglutathione hydrolase-like"/>
    <property type="match status" value="2"/>
</dbReference>
<organism evidence="15 16">
    <name type="scientific">Sugiyamaella lignohabitans</name>
    <dbReference type="NCBI Taxonomy" id="796027"/>
    <lineage>
        <taxon>Eukaryota</taxon>
        <taxon>Fungi</taxon>
        <taxon>Dikarya</taxon>
        <taxon>Ascomycota</taxon>
        <taxon>Saccharomycotina</taxon>
        <taxon>Dipodascomycetes</taxon>
        <taxon>Dipodascales</taxon>
        <taxon>Trichomonascaceae</taxon>
        <taxon>Sugiyamaella</taxon>
    </lineage>
</organism>
<dbReference type="GO" id="GO:0006310">
    <property type="term" value="P:DNA recombination"/>
    <property type="evidence" value="ECO:0007669"/>
    <property type="project" value="UniProtKB-KW"/>
</dbReference>
<dbReference type="AlphaFoldDB" id="A0A167C9U4"/>
<keyword evidence="3" id="KW-0540">Nuclease</keyword>
<evidence type="ECO:0000256" key="3">
    <source>
        <dbReference type="ARBA" id="ARBA00022722"/>
    </source>
</evidence>
<feature type="compositionally biased region" description="Polar residues" evidence="13">
    <location>
        <begin position="419"/>
        <end position="438"/>
    </location>
</feature>
<dbReference type="OrthoDB" id="5561659at2759"/>
<dbReference type="GO" id="GO:0006303">
    <property type="term" value="P:double-strand break repair via nonhomologous end joining"/>
    <property type="evidence" value="ECO:0007669"/>
    <property type="project" value="TreeGrafter"/>
</dbReference>
<evidence type="ECO:0000259" key="14">
    <source>
        <dbReference type="Pfam" id="PF07522"/>
    </source>
</evidence>
<feature type="domain" description="DNA repair metallo-beta-lactamase" evidence="14">
    <location>
        <begin position="171"/>
        <end position="300"/>
    </location>
</feature>
<evidence type="ECO:0000256" key="1">
    <source>
        <dbReference type="ARBA" id="ARBA00004123"/>
    </source>
</evidence>
<dbReference type="InterPro" id="IPR011084">
    <property type="entry name" value="DRMBL"/>
</dbReference>
<evidence type="ECO:0000256" key="9">
    <source>
        <dbReference type="ARBA" id="ARBA00023204"/>
    </source>
</evidence>
<sequence length="534" mass="61790">MFLIEGTDGTAVLYTGDVRAEPWFVNTLTHNPHLSPYVYGYRELRCIYLDTTFAYRGKRDLNSDEKESSGWLEYDLYGDQVNEQRDNHREYVDIMPNHQGIKYLLRCMREYPEKTNFWMSARTSGYEEVLLEVARCYRTKVHVDEYTYKLYSYICKSSRIDSEGIMIKLLMNYLTTDALDTRFHACSDASCRGGYKNTDVYLHSATNLNLEQLQYRNGMLDSPFTVQQAKKFIQTATNVGSKNSNIFRLSRNILYCPEKQNNQIMPVHVMFPYSRHSSYKEARHLVSLFCPKMVYPIVQQRQYFLEGFTIKGAFGDLCKGTTFTADIAWERLLADEREKTEKEIQEKTQGLVQEKRKIEAVSANEEAIATNNSFVFGVGKSHKKNTLRYMPISPVQQSSDSQDNSDVHEFLWHNSQSAGNNVSFGNKDNSSSQFSSRSTDIELSPKRRPHVRTEIVTQAPTFMKSVTDKMLPLWRPLTMIEKTSHNTKPSDDMDPVEDESQTISCCEVDRLSNQLANNPNRWFELSAQLSYKKC</sequence>
<gene>
    <name evidence="15" type="ORF">AWJ20_4220</name>
</gene>
<dbReference type="InterPro" id="IPR036866">
    <property type="entry name" value="RibonucZ/Hydroxyglut_hydro"/>
</dbReference>
<reference evidence="15 16" key="1">
    <citation type="submission" date="2016-02" db="EMBL/GenBank/DDBJ databases">
        <title>Complete genome sequence and transcriptome regulation of the pentose utilising yeast Sugiyamaella lignohabitans.</title>
        <authorList>
            <person name="Bellasio M."/>
            <person name="Peymann A."/>
            <person name="Valli M."/>
            <person name="Sipitzky M."/>
            <person name="Graf A."/>
            <person name="Sauer M."/>
            <person name="Marx H."/>
            <person name="Mattanovich D."/>
        </authorList>
    </citation>
    <scope>NUCLEOTIDE SEQUENCE [LARGE SCALE GENOMIC DNA]</scope>
    <source>
        <strain evidence="15 16">CBS 10342</strain>
    </source>
</reference>
<dbReference type="PANTHER" id="PTHR23240:SF8">
    <property type="entry name" value="PROTEIN ARTEMIS"/>
    <property type="match status" value="1"/>
</dbReference>
<dbReference type="GO" id="GO:0005634">
    <property type="term" value="C:nucleus"/>
    <property type="evidence" value="ECO:0007669"/>
    <property type="project" value="UniProtKB-SubCell"/>
</dbReference>
<evidence type="ECO:0000256" key="12">
    <source>
        <dbReference type="ARBA" id="ARBA00042677"/>
    </source>
</evidence>
<feature type="region of interest" description="Disordered" evidence="13">
    <location>
        <begin position="419"/>
        <end position="448"/>
    </location>
</feature>
<name>A0A167C9U4_9ASCO</name>
<evidence type="ECO:0000256" key="13">
    <source>
        <dbReference type="SAM" id="MobiDB-lite"/>
    </source>
</evidence>
<proteinExistence type="inferred from homology"/>
<evidence type="ECO:0000256" key="7">
    <source>
        <dbReference type="ARBA" id="ARBA00022839"/>
    </source>
</evidence>
<keyword evidence="9" id="KW-0234">DNA repair</keyword>
<evidence type="ECO:0000256" key="10">
    <source>
        <dbReference type="ARBA" id="ARBA00023242"/>
    </source>
</evidence>
<dbReference type="GeneID" id="30036329"/>
<keyword evidence="16" id="KW-1185">Reference proteome</keyword>
<evidence type="ECO:0000256" key="5">
    <source>
        <dbReference type="ARBA" id="ARBA00022763"/>
    </source>
</evidence>
<evidence type="ECO:0000256" key="6">
    <source>
        <dbReference type="ARBA" id="ARBA00022801"/>
    </source>
</evidence>
<keyword evidence="8" id="KW-0233">DNA recombination</keyword>
<keyword evidence="10" id="KW-0539">Nucleus</keyword>
<dbReference type="PANTHER" id="PTHR23240">
    <property type="entry name" value="DNA CROSS-LINK REPAIR PROTEIN PSO2/SNM1-RELATED"/>
    <property type="match status" value="1"/>
</dbReference>